<keyword evidence="3" id="KW-1185">Reference proteome</keyword>
<evidence type="ECO:0000259" key="1">
    <source>
        <dbReference type="SMART" id="SM00849"/>
    </source>
</evidence>
<dbReference type="PANTHER" id="PTHR47619">
    <property type="entry name" value="METALLO-HYDROLASE YYCJ-RELATED"/>
    <property type="match status" value="1"/>
</dbReference>
<evidence type="ECO:0000313" key="3">
    <source>
        <dbReference type="Proteomes" id="UP000244450"/>
    </source>
</evidence>
<organism evidence="2 3">
    <name type="scientific">Chitinophaga parva</name>
    <dbReference type="NCBI Taxonomy" id="2169414"/>
    <lineage>
        <taxon>Bacteria</taxon>
        <taxon>Pseudomonadati</taxon>
        <taxon>Bacteroidota</taxon>
        <taxon>Chitinophagia</taxon>
        <taxon>Chitinophagales</taxon>
        <taxon>Chitinophagaceae</taxon>
        <taxon>Chitinophaga</taxon>
    </lineage>
</organism>
<dbReference type="EMBL" id="QCYK01000003">
    <property type="protein sequence ID" value="PUZ22920.1"/>
    <property type="molecule type" value="Genomic_DNA"/>
</dbReference>
<dbReference type="InterPro" id="IPR036866">
    <property type="entry name" value="RibonucZ/Hydroxyglut_hydro"/>
</dbReference>
<protein>
    <submittedName>
        <fullName evidence="2">MBL fold metallo-hydrolase</fullName>
    </submittedName>
</protein>
<reference evidence="2 3" key="1">
    <citation type="submission" date="2018-04" db="EMBL/GenBank/DDBJ databases">
        <title>Chitinophaga fuyangensis sp. nov., isolated from soil in a chemical factory.</title>
        <authorList>
            <person name="Chen K."/>
        </authorList>
    </citation>
    <scope>NUCLEOTIDE SEQUENCE [LARGE SCALE GENOMIC DNA]</scope>
    <source>
        <strain evidence="2 3">LY-1</strain>
    </source>
</reference>
<dbReference type="SUPFAM" id="SSF56281">
    <property type="entry name" value="Metallo-hydrolase/oxidoreductase"/>
    <property type="match status" value="1"/>
</dbReference>
<sequence>MSLFITSLNSGSNGNCYYIGNQEEAILVDVGISCREIERRMQRLGLSMRTVKAIFVSHEHSDHISGIPVLARKYQLPVYITADTHHHGGLSLAPERVHAFTAHTPVQVGALSITAFPKHHDAADPHSFIVRAHNVTIGIFTDIGQCCDQLTHHFKLCHAAFLEANYDEDMLLKGRYPWMLKNRIRGGKGHLSNAQALALFRDHRPPFMSHLLLAHLSKDNNDPALVEDLFRPHARGTEIIVASRYAETALYHISADPDAAREGRRMQLSLF</sequence>
<dbReference type="PANTHER" id="PTHR47619:SF1">
    <property type="entry name" value="EXODEOXYRIBONUCLEASE WALJ"/>
    <property type="match status" value="1"/>
</dbReference>
<feature type="domain" description="Metallo-beta-lactamase" evidence="1">
    <location>
        <begin position="13"/>
        <end position="175"/>
    </location>
</feature>
<dbReference type="SMART" id="SM00849">
    <property type="entry name" value="Lactamase_B"/>
    <property type="match status" value="1"/>
</dbReference>
<dbReference type="Gene3D" id="3.60.15.10">
    <property type="entry name" value="Ribonuclease Z/Hydroxyacylglutathione hydrolase-like"/>
    <property type="match status" value="1"/>
</dbReference>
<name>A0A2T7BD23_9BACT</name>
<dbReference type="AlphaFoldDB" id="A0A2T7BD23"/>
<proteinExistence type="predicted"/>
<keyword evidence="2" id="KW-0378">Hydrolase</keyword>
<dbReference type="GO" id="GO:0016787">
    <property type="term" value="F:hydrolase activity"/>
    <property type="evidence" value="ECO:0007669"/>
    <property type="project" value="UniProtKB-KW"/>
</dbReference>
<dbReference type="InterPro" id="IPR001279">
    <property type="entry name" value="Metallo-B-lactamas"/>
</dbReference>
<comment type="caution">
    <text evidence="2">The sequence shown here is derived from an EMBL/GenBank/DDBJ whole genome shotgun (WGS) entry which is preliminary data.</text>
</comment>
<dbReference type="RefSeq" id="WP_108688664.1">
    <property type="nucleotide sequence ID" value="NZ_QCYK01000003.1"/>
</dbReference>
<dbReference type="OrthoDB" id="9781189at2"/>
<dbReference type="Pfam" id="PF12706">
    <property type="entry name" value="Lactamase_B_2"/>
    <property type="match status" value="1"/>
</dbReference>
<dbReference type="Proteomes" id="UP000244450">
    <property type="component" value="Unassembled WGS sequence"/>
</dbReference>
<accession>A0A2T7BD23</accession>
<evidence type="ECO:0000313" key="2">
    <source>
        <dbReference type="EMBL" id="PUZ22920.1"/>
    </source>
</evidence>
<dbReference type="InterPro" id="IPR052533">
    <property type="entry name" value="WalJ/YycJ-like"/>
</dbReference>
<gene>
    <name evidence="2" type="ORF">DCC81_21125</name>
</gene>